<evidence type="ECO:0008006" key="3">
    <source>
        <dbReference type="Google" id="ProtNLM"/>
    </source>
</evidence>
<protein>
    <recommendedName>
        <fullName evidence="3">DUF4340 domain-containing protein</fullName>
    </recommendedName>
</protein>
<dbReference type="Proteomes" id="UP000611723">
    <property type="component" value="Unassembled WGS sequence"/>
</dbReference>
<gene>
    <name evidence="1" type="ORF">JKA74_14325</name>
</gene>
<name>A0A935CCQ3_9BACT</name>
<sequence>MSKAQKNKNIGLLVLLLVLVVGAIWAYQYNPYSQKSTTFDKQLFAVEDPAEQLTKISMQSDKISNVIEKKDGVWRVNDTYDLDPSMKEVLMALLERISIQREVTGQEMESIKDQVLDTGIHVQLYGENDLLNEFKAGGSLATVSSYFLKDDQVYSMHLPGYQSYVAGIFEVKESDWRDRTIFPGTWQDIVSMEILEADGDSLEFKYDEGLIKWPHPQADSVKVMDFVEQFNYFYVDQYLTKDNEVFRYKDDFQLKGKINIEALNSSRSLQMTFYTVPNFNAILVNFKDDEWGAIPIARANKFFPKKENLMK</sequence>
<comment type="caution">
    <text evidence="1">The sequence shown here is derived from an EMBL/GenBank/DDBJ whole genome shotgun (WGS) entry which is preliminary data.</text>
</comment>
<keyword evidence="2" id="KW-1185">Reference proteome</keyword>
<reference evidence="1" key="1">
    <citation type="submission" date="2021-01" db="EMBL/GenBank/DDBJ databases">
        <title>Marivirga aurantiaca sp. nov., isolated from intertidal surface sediments.</title>
        <authorList>
            <person name="Zhang M."/>
        </authorList>
    </citation>
    <scope>NUCLEOTIDE SEQUENCE</scope>
    <source>
        <strain evidence="1">S37H4</strain>
    </source>
</reference>
<dbReference type="RefSeq" id="WP_201431895.1">
    <property type="nucleotide sequence ID" value="NZ_JAEQBW010000006.1"/>
</dbReference>
<accession>A0A935CCQ3</accession>
<organism evidence="1 2">
    <name type="scientific">Marivirga aurantiaca</name>
    <dbReference type="NCBI Taxonomy" id="2802615"/>
    <lineage>
        <taxon>Bacteria</taxon>
        <taxon>Pseudomonadati</taxon>
        <taxon>Bacteroidota</taxon>
        <taxon>Cytophagia</taxon>
        <taxon>Cytophagales</taxon>
        <taxon>Marivirgaceae</taxon>
        <taxon>Marivirga</taxon>
    </lineage>
</organism>
<evidence type="ECO:0000313" key="2">
    <source>
        <dbReference type="Proteomes" id="UP000611723"/>
    </source>
</evidence>
<dbReference type="AlphaFoldDB" id="A0A935CCQ3"/>
<evidence type="ECO:0000313" key="1">
    <source>
        <dbReference type="EMBL" id="MBK6266218.1"/>
    </source>
</evidence>
<dbReference type="EMBL" id="JAEQBW010000006">
    <property type="protein sequence ID" value="MBK6266218.1"/>
    <property type="molecule type" value="Genomic_DNA"/>
</dbReference>
<proteinExistence type="predicted"/>